<evidence type="ECO:0000256" key="2">
    <source>
        <dbReference type="SAM" id="MobiDB-lite"/>
    </source>
</evidence>
<name>A0A9W7T691_TRIRA</name>
<dbReference type="AlphaFoldDB" id="A0A9W7T691"/>
<dbReference type="FunFam" id="3.30.420.10:FF:000032">
    <property type="entry name" value="Retrovirus-related Pol polyprotein from transposon 297-like Protein"/>
    <property type="match status" value="1"/>
</dbReference>
<feature type="compositionally biased region" description="Polar residues" evidence="2">
    <location>
        <begin position="529"/>
        <end position="538"/>
    </location>
</feature>
<protein>
    <recommendedName>
        <fullName evidence="1">Gypsy retrotransposon integrase-like protein 1</fullName>
    </recommendedName>
</protein>
<evidence type="ECO:0000259" key="3">
    <source>
        <dbReference type="PROSITE" id="PS50994"/>
    </source>
</evidence>
<dbReference type="Proteomes" id="UP001059041">
    <property type="component" value="Unassembled WGS sequence"/>
</dbReference>
<dbReference type="EMBL" id="JAFHDT010000155">
    <property type="protein sequence ID" value="KAI7790357.1"/>
    <property type="molecule type" value="Genomic_DNA"/>
</dbReference>
<dbReference type="SUPFAM" id="SSF53098">
    <property type="entry name" value="Ribonuclease H-like"/>
    <property type="match status" value="1"/>
</dbReference>
<feature type="compositionally biased region" description="Basic and acidic residues" evidence="2">
    <location>
        <begin position="705"/>
        <end position="720"/>
    </location>
</feature>
<evidence type="ECO:0000313" key="5">
    <source>
        <dbReference type="Proteomes" id="UP001059041"/>
    </source>
</evidence>
<gene>
    <name evidence="4" type="ORF">IRJ41_004368</name>
</gene>
<organism evidence="4 5">
    <name type="scientific">Triplophysa rosa</name>
    <name type="common">Cave loach</name>
    <dbReference type="NCBI Taxonomy" id="992332"/>
    <lineage>
        <taxon>Eukaryota</taxon>
        <taxon>Metazoa</taxon>
        <taxon>Chordata</taxon>
        <taxon>Craniata</taxon>
        <taxon>Vertebrata</taxon>
        <taxon>Euteleostomi</taxon>
        <taxon>Actinopterygii</taxon>
        <taxon>Neopterygii</taxon>
        <taxon>Teleostei</taxon>
        <taxon>Ostariophysi</taxon>
        <taxon>Cypriniformes</taxon>
        <taxon>Nemacheilidae</taxon>
        <taxon>Triplophysa</taxon>
    </lineage>
</organism>
<dbReference type="Pfam" id="PF17921">
    <property type="entry name" value="Integrase_H2C2"/>
    <property type="match status" value="1"/>
</dbReference>
<feature type="region of interest" description="Disordered" evidence="2">
    <location>
        <begin position="582"/>
        <end position="727"/>
    </location>
</feature>
<dbReference type="PANTHER" id="PTHR37984">
    <property type="entry name" value="PROTEIN CBG26694"/>
    <property type="match status" value="1"/>
</dbReference>
<dbReference type="InterPro" id="IPR041588">
    <property type="entry name" value="Integrase_H2C2"/>
</dbReference>
<dbReference type="Pfam" id="PF00665">
    <property type="entry name" value="rve"/>
    <property type="match status" value="1"/>
</dbReference>
<dbReference type="PANTHER" id="PTHR37984:SF15">
    <property type="entry name" value="INTEGRASE CATALYTIC DOMAIN-CONTAINING PROTEIN"/>
    <property type="match status" value="1"/>
</dbReference>
<proteinExistence type="predicted"/>
<feature type="domain" description="Integrase catalytic" evidence="3">
    <location>
        <begin position="238"/>
        <end position="395"/>
    </location>
</feature>
<reference evidence="4" key="1">
    <citation type="submission" date="2021-02" db="EMBL/GenBank/DDBJ databases">
        <title>Comparative genomics reveals that relaxation of natural selection precedes convergent phenotypic evolution of cavefish.</title>
        <authorList>
            <person name="Peng Z."/>
        </authorList>
    </citation>
    <scope>NUCLEOTIDE SEQUENCE</scope>
    <source>
        <tissue evidence="4">Muscle</tissue>
    </source>
</reference>
<evidence type="ECO:0000313" key="4">
    <source>
        <dbReference type="EMBL" id="KAI7790357.1"/>
    </source>
</evidence>
<dbReference type="Gene3D" id="1.10.340.70">
    <property type="match status" value="1"/>
</dbReference>
<dbReference type="InterPro" id="IPR050951">
    <property type="entry name" value="Retrovirus_Pol_polyprotein"/>
</dbReference>
<accession>A0A9W7T691</accession>
<feature type="compositionally biased region" description="Low complexity" evidence="2">
    <location>
        <begin position="544"/>
        <end position="556"/>
    </location>
</feature>
<dbReference type="Gene3D" id="3.30.420.10">
    <property type="entry name" value="Ribonuclease H-like superfamily/Ribonuclease H"/>
    <property type="match status" value="1"/>
</dbReference>
<feature type="compositionally biased region" description="Polar residues" evidence="2">
    <location>
        <begin position="599"/>
        <end position="612"/>
    </location>
</feature>
<comment type="caution">
    <text evidence="4">The sequence shown here is derived from an EMBL/GenBank/DDBJ whole genome shotgun (WGS) entry which is preliminary data.</text>
</comment>
<feature type="compositionally biased region" description="Basic and acidic residues" evidence="2">
    <location>
        <begin position="642"/>
        <end position="683"/>
    </location>
</feature>
<dbReference type="InterPro" id="IPR036397">
    <property type="entry name" value="RNaseH_sf"/>
</dbReference>
<dbReference type="PROSITE" id="PS50994">
    <property type="entry name" value="INTEGRASE"/>
    <property type="match status" value="1"/>
</dbReference>
<keyword evidence="5" id="KW-1185">Reference proteome</keyword>
<dbReference type="InterPro" id="IPR001584">
    <property type="entry name" value="Integrase_cat-core"/>
</dbReference>
<evidence type="ECO:0000256" key="1">
    <source>
        <dbReference type="ARBA" id="ARBA00039658"/>
    </source>
</evidence>
<dbReference type="GO" id="GO:0015074">
    <property type="term" value="P:DNA integration"/>
    <property type="evidence" value="ECO:0007669"/>
    <property type="project" value="InterPro"/>
</dbReference>
<feature type="compositionally biased region" description="Acidic residues" evidence="2">
    <location>
        <begin position="557"/>
        <end position="568"/>
    </location>
</feature>
<dbReference type="InterPro" id="IPR012337">
    <property type="entry name" value="RNaseH-like_sf"/>
</dbReference>
<sequence>MSTAKLNAVGHRWVGELSEFHFIIKYRPGKNNVDADTLSRIPLDIDNYVATCTEELSQDVLHATWEGGRAAQKKDVAWIAALYTSSADAMSQPHSLLPEISHEELAKAQRDDPGIGEIMRLKETNNVLTDEVRRSASGLTRKLLHEWSQLHLENGVLYRQKQERKQLVLPIKYRSVALKHLHDNMGHVGTERVLHLARERFYWPHMKRCIEEYVTRKCSCIKQKKPTTHIRAPMGSLTSASPLDLVCIDYLHLEKSKGGYEYILVVIDHFTRFAQAYPTKNKSGQTAAERIYNDYIPRLGYPNRLHHDQGREFENDLFRTLGRLSGVGHSRTSPYHPQCNPAERFNRTLLQMLRTLTDREKERWKEHLPQMIHAYNCTRHESTGYSPHYLLYGQHPRLPVDLLFGLLGNAESVTHKGYVEKWSKRMTEAYKIANKSSLSSSAKNKSYYDQKARGVVLKPGDRVLVRNMGERGGPGKLRSYWEKRIYVVKEQISDNPVYVIHPEGDPNARNRTIHRNLLLLVNDLPVESPAQSTDTVLTPRQRQKQPQQKASSADNDGIPDTDDDDDEWTGGYWLRTPVVRMGNDQAGHGRSAASEREQSLVSKPSPATTPGQTPKKPTMTHKEWPNTSPTRETEPMDTYLPDGRETPERDNTHTDETNLPEREHEQNIPVKEDKQSSKDREVELVGDESQTSEQPDVTYLPQPGEDEKNRHAEQVQEERPSYPPIMTWPAEDAHREVRRSARERRPRPMFTYESLGQPSIQTHVPTNSISSRITSAPLPFMPHITRQFILPAPYAPQMYMPYTYYMPVTTQIY</sequence>
<dbReference type="FunFam" id="1.10.340.70:FF:000001">
    <property type="entry name" value="Retrovirus-related Pol polyprotein from transposon gypsy-like Protein"/>
    <property type="match status" value="1"/>
</dbReference>
<dbReference type="GO" id="GO:0003676">
    <property type="term" value="F:nucleic acid binding"/>
    <property type="evidence" value="ECO:0007669"/>
    <property type="project" value="InterPro"/>
</dbReference>
<feature type="region of interest" description="Disordered" evidence="2">
    <location>
        <begin position="529"/>
        <end position="570"/>
    </location>
</feature>